<evidence type="ECO:0000313" key="6">
    <source>
        <dbReference type="Proteomes" id="UP000798488"/>
    </source>
</evidence>
<dbReference type="NCBIfam" id="NF033788">
    <property type="entry name" value="HTH_metalloreg"/>
    <property type="match status" value="1"/>
</dbReference>
<dbReference type="Proteomes" id="UP000798488">
    <property type="component" value="Unassembled WGS sequence"/>
</dbReference>
<dbReference type="Pfam" id="PF01022">
    <property type="entry name" value="HTH_5"/>
    <property type="match status" value="1"/>
</dbReference>
<protein>
    <submittedName>
        <fullName evidence="5">Arsenical resistance operon repressor</fullName>
    </submittedName>
</protein>
<dbReference type="PANTHER" id="PTHR33154">
    <property type="entry name" value="TRANSCRIPTIONAL REGULATOR, ARSR FAMILY"/>
    <property type="match status" value="1"/>
</dbReference>
<dbReference type="EMBL" id="LSRS01000003">
    <property type="protein sequence ID" value="KAF1085044.1"/>
    <property type="molecule type" value="Genomic_DNA"/>
</dbReference>
<reference evidence="5" key="1">
    <citation type="submission" date="2016-02" db="EMBL/GenBank/DDBJ databases">
        <title>Draft Genome Sequence of Sporotomaculum syntrophicum Strain FB, a Syntrophic Benzoate Degrader.</title>
        <authorList>
            <person name="Nobu M.K."/>
            <person name="Narihiro T."/>
            <person name="Qiu Y.-L."/>
            <person name="Ohashi A."/>
            <person name="Liu W.-T."/>
            <person name="Yuji S."/>
        </authorList>
    </citation>
    <scope>NUCLEOTIDE SEQUENCE</scope>
    <source>
        <strain evidence="5">FB</strain>
    </source>
</reference>
<keyword evidence="1" id="KW-0805">Transcription regulation</keyword>
<dbReference type="SMART" id="SM00418">
    <property type="entry name" value="HTH_ARSR"/>
    <property type="match status" value="1"/>
</dbReference>
<dbReference type="InterPro" id="IPR018334">
    <property type="entry name" value="ArsR_HTH"/>
</dbReference>
<evidence type="ECO:0000313" key="5">
    <source>
        <dbReference type="EMBL" id="KAF1085044.1"/>
    </source>
</evidence>
<dbReference type="SUPFAM" id="SSF46785">
    <property type="entry name" value="Winged helix' DNA-binding domain"/>
    <property type="match status" value="1"/>
</dbReference>
<feature type="domain" description="HTH arsR-type" evidence="4">
    <location>
        <begin position="1"/>
        <end position="92"/>
    </location>
</feature>
<name>A0A9D2WPH5_9FIRM</name>
<dbReference type="GO" id="GO:0003677">
    <property type="term" value="F:DNA binding"/>
    <property type="evidence" value="ECO:0007669"/>
    <property type="project" value="UniProtKB-KW"/>
</dbReference>
<keyword evidence="2" id="KW-0238">DNA-binding</keyword>
<evidence type="ECO:0000256" key="1">
    <source>
        <dbReference type="ARBA" id="ARBA00023015"/>
    </source>
</evidence>
<dbReference type="Gene3D" id="1.10.10.10">
    <property type="entry name" value="Winged helix-like DNA-binding domain superfamily/Winged helix DNA-binding domain"/>
    <property type="match status" value="1"/>
</dbReference>
<dbReference type="PROSITE" id="PS50987">
    <property type="entry name" value="HTH_ARSR_2"/>
    <property type="match status" value="1"/>
</dbReference>
<dbReference type="InterPro" id="IPR051081">
    <property type="entry name" value="HTH_MetalResp_TranReg"/>
</dbReference>
<sequence>MKNIVEILKALSDETRLRIINLLYGNGELCVCDVMEVLDITQAKASRHLGVLRRAGLVTDRKSAQWVYYTLVSLEKIKFLDSIVVDHLRQTEPFAADLQNLANWQEVKSRGPHKYSNGPGCCGQPVTLCSIKRKSGGIRADHG</sequence>
<evidence type="ECO:0000256" key="2">
    <source>
        <dbReference type="ARBA" id="ARBA00023125"/>
    </source>
</evidence>
<dbReference type="RefSeq" id="WP_161821566.1">
    <property type="nucleotide sequence ID" value="NZ_LSRS01000003.1"/>
</dbReference>
<accession>A0A9D2WPH5</accession>
<dbReference type="InterPro" id="IPR011991">
    <property type="entry name" value="ArsR-like_HTH"/>
</dbReference>
<dbReference type="AlphaFoldDB" id="A0A9D2WPH5"/>
<comment type="caution">
    <text evidence="5">The sequence shown here is derived from an EMBL/GenBank/DDBJ whole genome shotgun (WGS) entry which is preliminary data.</text>
</comment>
<evidence type="ECO:0000259" key="4">
    <source>
        <dbReference type="PROSITE" id="PS50987"/>
    </source>
</evidence>
<dbReference type="InterPro" id="IPR036388">
    <property type="entry name" value="WH-like_DNA-bd_sf"/>
</dbReference>
<proteinExistence type="predicted"/>
<keyword evidence="6" id="KW-1185">Reference proteome</keyword>
<dbReference type="GO" id="GO:0003700">
    <property type="term" value="F:DNA-binding transcription factor activity"/>
    <property type="evidence" value="ECO:0007669"/>
    <property type="project" value="InterPro"/>
</dbReference>
<dbReference type="PANTHER" id="PTHR33154:SF18">
    <property type="entry name" value="ARSENICAL RESISTANCE OPERON REPRESSOR"/>
    <property type="match status" value="1"/>
</dbReference>
<keyword evidence="3" id="KW-0804">Transcription</keyword>
<dbReference type="InterPro" id="IPR001845">
    <property type="entry name" value="HTH_ArsR_DNA-bd_dom"/>
</dbReference>
<dbReference type="InterPro" id="IPR036390">
    <property type="entry name" value="WH_DNA-bd_sf"/>
</dbReference>
<dbReference type="OrthoDB" id="9798835at2"/>
<evidence type="ECO:0000256" key="3">
    <source>
        <dbReference type="ARBA" id="ARBA00023163"/>
    </source>
</evidence>
<dbReference type="PRINTS" id="PR00778">
    <property type="entry name" value="HTHARSR"/>
</dbReference>
<dbReference type="CDD" id="cd00090">
    <property type="entry name" value="HTH_ARSR"/>
    <property type="match status" value="1"/>
</dbReference>
<organism evidence="5 6">
    <name type="scientific">Sporotomaculum syntrophicum</name>
    <dbReference type="NCBI Taxonomy" id="182264"/>
    <lineage>
        <taxon>Bacteria</taxon>
        <taxon>Bacillati</taxon>
        <taxon>Bacillota</taxon>
        <taxon>Clostridia</taxon>
        <taxon>Eubacteriales</taxon>
        <taxon>Desulfallaceae</taxon>
        <taxon>Sporotomaculum</taxon>
    </lineage>
</organism>
<gene>
    <name evidence="5" type="primary">arsR</name>
    <name evidence="5" type="ORF">SPSYN_01180</name>
</gene>
<dbReference type="PROSITE" id="PS00846">
    <property type="entry name" value="HTH_ARSR_1"/>
    <property type="match status" value="1"/>
</dbReference>